<evidence type="ECO:0000256" key="8">
    <source>
        <dbReference type="ARBA" id="ARBA00022989"/>
    </source>
</evidence>
<proteinExistence type="inferred from homology"/>
<evidence type="ECO:0000259" key="12">
    <source>
        <dbReference type="PROSITE" id="PS51794"/>
    </source>
</evidence>
<dbReference type="InterPro" id="IPR034701">
    <property type="entry name" value="CdaA"/>
</dbReference>
<reference evidence="13 15" key="1">
    <citation type="submission" date="2020-06" db="EMBL/GenBank/DDBJ databases">
        <title>Anoxygenic phototrophic Chloroflexota member uses a Type I reaction center.</title>
        <authorList>
            <person name="Tsuji J.M."/>
            <person name="Shaw N.A."/>
            <person name="Nagashima S."/>
            <person name="Venkiteswaran J."/>
            <person name="Schiff S.L."/>
            <person name="Hanada S."/>
            <person name="Tank M."/>
            <person name="Neufeld J.D."/>
        </authorList>
    </citation>
    <scope>NUCLEOTIDE SEQUENCE [LARGE SCALE GENOMIC DNA]</scope>
    <source>
        <strain evidence="13">L227-S17</strain>
    </source>
</reference>
<dbReference type="Proteomes" id="UP000521676">
    <property type="component" value="Unassembled WGS sequence"/>
</dbReference>
<keyword evidence="6 10" id="KW-0547">Nucleotide-binding</keyword>
<organism evidence="13 15">
    <name type="scientific">Candidatus Chlorohelix allophototropha</name>
    <dbReference type="NCBI Taxonomy" id="3003348"/>
    <lineage>
        <taxon>Bacteria</taxon>
        <taxon>Bacillati</taxon>
        <taxon>Chloroflexota</taxon>
        <taxon>Chloroflexia</taxon>
        <taxon>Candidatus Chloroheliales</taxon>
        <taxon>Candidatus Chloroheliaceae</taxon>
        <taxon>Candidatus Chlorohelix</taxon>
    </lineage>
</organism>
<evidence type="ECO:0000256" key="5">
    <source>
        <dbReference type="ARBA" id="ARBA00022695"/>
    </source>
</evidence>
<dbReference type="EMBL" id="CP128400">
    <property type="protein sequence ID" value="WJW68181.1"/>
    <property type="molecule type" value="Genomic_DNA"/>
</dbReference>
<dbReference type="GO" id="GO:0006171">
    <property type="term" value="P:cAMP biosynthetic process"/>
    <property type="evidence" value="ECO:0007669"/>
    <property type="project" value="InterPro"/>
</dbReference>
<evidence type="ECO:0000256" key="6">
    <source>
        <dbReference type="ARBA" id="ARBA00022741"/>
    </source>
</evidence>
<keyword evidence="5 10" id="KW-0548">Nucleotidyltransferase</keyword>
<dbReference type="PANTHER" id="PTHR34185:SF1">
    <property type="entry name" value="DIADENYLATE CYCLASE"/>
    <property type="match status" value="1"/>
</dbReference>
<name>A0A8T7M7X6_9CHLR</name>
<dbReference type="SUPFAM" id="SSF143597">
    <property type="entry name" value="YojJ-like"/>
    <property type="match status" value="1"/>
</dbReference>
<evidence type="ECO:0000256" key="9">
    <source>
        <dbReference type="ARBA" id="ARBA00023136"/>
    </source>
</evidence>
<keyword evidence="2 10" id="KW-1003">Cell membrane</keyword>
<gene>
    <name evidence="10" type="primary">dacA</name>
    <name evidence="14" type="synonym">cdaA</name>
    <name evidence="13" type="ORF">HXX08_20510</name>
    <name evidence="14" type="ORF">OZ401_003785</name>
</gene>
<dbReference type="AlphaFoldDB" id="A0A8T7M7X6"/>
<feature type="compositionally biased region" description="Polar residues" evidence="11">
    <location>
        <begin position="305"/>
        <end position="317"/>
    </location>
</feature>
<reference evidence="14" key="2">
    <citation type="journal article" date="2024" name="Nature">
        <title>Anoxygenic phototroph of the Chloroflexota uses a type I reaction centre.</title>
        <authorList>
            <person name="Tsuji J.M."/>
            <person name="Shaw N.A."/>
            <person name="Nagashima S."/>
            <person name="Venkiteswaran J.J."/>
            <person name="Schiff S.L."/>
            <person name="Watanabe T."/>
            <person name="Fukui M."/>
            <person name="Hanada S."/>
            <person name="Tank M."/>
            <person name="Neufeld J.D."/>
        </authorList>
    </citation>
    <scope>NUCLEOTIDE SEQUENCE</scope>
    <source>
        <strain evidence="14">L227-S17</strain>
    </source>
</reference>
<feature type="transmembrane region" description="Helical" evidence="10">
    <location>
        <begin position="44"/>
        <end position="64"/>
    </location>
</feature>
<dbReference type="FunFam" id="3.40.1700.10:FF:000002">
    <property type="entry name" value="Diadenylate cyclase"/>
    <property type="match status" value="1"/>
</dbReference>
<comment type="caution">
    <text evidence="10">Lacks conserved residue(s) required for the propagation of feature annotation.</text>
</comment>
<keyword evidence="4 10" id="KW-0812">Transmembrane</keyword>
<evidence type="ECO:0000256" key="1">
    <source>
        <dbReference type="ARBA" id="ARBA00000877"/>
    </source>
</evidence>
<comment type="catalytic activity">
    <reaction evidence="1 10">
        <text>2 ATP = 3',3'-c-di-AMP + 2 diphosphate</text>
        <dbReference type="Rhea" id="RHEA:35655"/>
        <dbReference type="ChEBI" id="CHEBI:30616"/>
        <dbReference type="ChEBI" id="CHEBI:33019"/>
        <dbReference type="ChEBI" id="CHEBI:71500"/>
        <dbReference type="EC" id="2.7.7.85"/>
    </reaction>
</comment>
<evidence type="ECO:0000313" key="15">
    <source>
        <dbReference type="Proteomes" id="UP000521676"/>
    </source>
</evidence>
<dbReference type="GO" id="GO:0005524">
    <property type="term" value="F:ATP binding"/>
    <property type="evidence" value="ECO:0007669"/>
    <property type="project" value="UniProtKB-UniRule"/>
</dbReference>
<dbReference type="EC" id="2.7.7.85" evidence="10"/>
<dbReference type="NCBIfam" id="TIGR00159">
    <property type="entry name" value="diadenylate cyclase CdaA"/>
    <property type="match status" value="1"/>
</dbReference>
<keyword evidence="9 10" id="KW-0472">Membrane</keyword>
<dbReference type="Proteomes" id="UP001431572">
    <property type="component" value="Chromosome 2"/>
</dbReference>
<dbReference type="GO" id="GO:0106408">
    <property type="term" value="F:diadenylate cyclase activity"/>
    <property type="evidence" value="ECO:0007669"/>
    <property type="project" value="UniProtKB-EC"/>
</dbReference>
<comment type="function">
    <text evidence="10">Catalyzes the condensation of 2 ATP molecules into cyclic di-AMP (c-di-AMP), a second messenger used to regulate differing processes in different bacteria.</text>
</comment>
<sequence>MDALLGLLASLFSRLDLVAAIEIIIVALLIYGLLSLLQGTRALVLMRGAIILIVSLLIIVNIWPFQVLRFLVINSLPAILVAIPVVFAPEIRRALEQIGHTSDWFNRPLTQRTEDAIRIMISEVVKTCYTLSSQQWGGLFVIERGTGLQDVITKSRGILVEGRVSEQLLVNIFVPNTPLHDGAVIIRGDQIIAAAAILPLTDNTSIQQHYGTRHRAALGISENSDAVAIVISEETGSVSVAVSGKLYSNLKREDLTDMLIALLVATRGQSNKRRIRRVSTSTLASLTHFFPKELTGKNKPEAAPNTPNGSQSKVSSKTTEKSG</sequence>
<dbReference type="InterPro" id="IPR050338">
    <property type="entry name" value="DisA"/>
</dbReference>
<dbReference type="Gene3D" id="3.40.1700.10">
    <property type="entry name" value="DNA integrity scanning protein, DisA, N-terminal domain"/>
    <property type="match status" value="1"/>
</dbReference>
<dbReference type="Pfam" id="PF02457">
    <property type="entry name" value="DAC"/>
    <property type="match status" value="1"/>
</dbReference>
<dbReference type="EMBL" id="JACATZ010000003">
    <property type="protein sequence ID" value="NWJ48245.1"/>
    <property type="molecule type" value="Genomic_DNA"/>
</dbReference>
<evidence type="ECO:0000256" key="10">
    <source>
        <dbReference type="HAMAP-Rule" id="MF_01499"/>
    </source>
</evidence>
<feature type="transmembrane region" description="Helical" evidence="10">
    <location>
        <begin position="17"/>
        <end position="37"/>
    </location>
</feature>
<dbReference type="PROSITE" id="PS51794">
    <property type="entry name" value="DAC"/>
    <property type="match status" value="1"/>
</dbReference>
<comment type="subunit">
    <text evidence="10">Probably a homodimer.</text>
</comment>
<evidence type="ECO:0000256" key="7">
    <source>
        <dbReference type="ARBA" id="ARBA00022840"/>
    </source>
</evidence>
<dbReference type="RefSeq" id="WP_341470087.1">
    <property type="nucleotide sequence ID" value="NZ_CP128400.1"/>
</dbReference>
<dbReference type="InterPro" id="IPR036888">
    <property type="entry name" value="DNA_integrity_DisA_N_sf"/>
</dbReference>
<feature type="domain" description="DAC" evidence="12">
    <location>
        <begin position="88"/>
        <end position="252"/>
    </location>
</feature>
<keyword evidence="3 10" id="KW-0808">Transferase</keyword>
<evidence type="ECO:0000256" key="3">
    <source>
        <dbReference type="ARBA" id="ARBA00022679"/>
    </source>
</evidence>
<keyword evidence="8 10" id="KW-1133">Transmembrane helix</keyword>
<evidence type="ECO:0000256" key="4">
    <source>
        <dbReference type="ARBA" id="ARBA00022692"/>
    </source>
</evidence>
<evidence type="ECO:0000313" key="14">
    <source>
        <dbReference type="EMBL" id="WJW68181.1"/>
    </source>
</evidence>
<dbReference type="GO" id="GO:0004016">
    <property type="term" value="F:adenylate cyclase activity"/>
    <property type="evidence" value="ECO:0007669"/>
    <property type="project" value="UniProtKB-UniRule"/>
</dbReference>
<protein>
    <recommendedName>
        <fullName evidence="10">Diadenylate cyclase</fullName>
        <shortName evidence="10">DAC</shortName>
        <ecNumber evidence="10">2.7.7.85</ecNumber>
    </recommendedName>
    <alternativeName>
        <fullName evidence="10">Cyclic-di-AMP synthase</fullName>
        <shortName evidence="10">c-di-AMP synthase</shortName>
    </alternativeName>
</protein>
<accession>A0A8T7M7X6</accession>
<keyword evidence="7 10" id="KW-0067">ATP-binding</keyword>
<dbReference type="InterPro" id="IPR003390">
    <property type="entry name" value="DNA_integrity_scan_DisA_N"/>
</dbReference>
<comment type="similarity">
    <text evidence="10">Belongs to the adenylate cyclase family. DacA/CdaA subfamily.</text>
</comment>
<dbReference type="PANTHER" id="PTHR34185">
    <property type="entry name" value="DIADENYLATE CYCLASE"/>
    <property type="match status" value="1"/>
</dbReference>
<feature type="transmembrane region" description="Helical" evidence="10">
    <location>
        <begin position="70"/>
        <end position="88"/>
    </location>
</feature>
<keyword evidence="16" id="KW-1185">Reference proteome</keyword>
<evidence type="ECO:0000256" key="11">
    <source>
        <dbReference type="SAM" id="MobiDB-lite"/>
    </source>
</evidence>
<feature type="region of interest" description="Disordered" evidence="11">
    <location>
        <begin position="292"/>
        <end position="323"/>
    </location>
</feature>
<evidence type="ECO:0000256" key="2">
    <source>
        <dbReference type="ARBA" id="ARBA00022475"/>
    </source>
</evidence>
<evidence type="ECO:0000313" key="16">
    <source>
        <dbReference type="Proteomes" id="UP001431572"/>
    </source>
</evidence>
<evidence type="ECO:0000313" key="13">
    <source>
        <dbReference type="EMBL" id="NWJ48245.1"/>
    </source>
</evidence>
<dbReference type="HAMAP" id="MF_01499">
    <property type="entry name" value="DacA"/>
    <property type="match status" value="1"/>
</dbReference>